<keyword evidence="2" id="KW-1003">Cell membrane</keyword>
<gene>
    <name evidence="7" type="ORF">SAMN05444148_2594</name>
</gene>
<evidence type="ECO:0000313" key="8">
    <source>
        <dbReference type="Proteomes" id="UP000184522"/>
    </source>
</evidence>
<keyword evidence="3 6" id="KW-0812">Transmembrane</keyword>
<evidence type="ECO:0000256" key="6">
    <source>
        <dbReference type="SAM" id="Phobius"/>
    </source>
</evidence>
<feature type="transmembrane region" description="Helical" evidence="6">
    <location>
        <begin position="588"/>
        <end position="612"/>
    </location>
</feature>
<evidence type="ECO:0000256" key="4">
    <source>
        <dbReference type="ARBA" id="ARBA00022989"/>
    </source>
</evidence>
<feature type="transmembrane region" description="Helical" evidence="6">
    <location>
        <begin position="553"/>
        <end position="576"/>
    </location>
</feature>
<feature type="transmembrane region" description="Helical" evidence="6">
    <location>
        <begin position="371"/>
        <end position="391"/>
    </location>
</feature>
<evidence type="ECO:0000256" key="5">
    <source>
        <dbReference type="ARBA" id="ARBA00023136"/>
    </source>
</evidence>
<feature type="transmembrane region" description="Helical" evidence="6">
    <location>
        <begin position="102"/>
        <end position="125"/>
    </location>
</feature>
<organism evidence="7 8">
    <name type="scientific">Winogradskyella jejuensis</name>
    <dbReference type="NCBI Taxonomy" id="1089305"/>
    <lineage>
        <taxon>Bacteria</taxon>
        <taxon>Pseudomonadati</taxon>
        <taxon>Bacteroidota</taxon>
        <taxon>Flavobacteriia</taxon>
        <taxon>Flavobacteriales</taxon>
        <taxon>Flavobacteriaceae</taxon>
        <taxon>Winogradskyella</taxon>
    </lineage>
</organism>
<dbReference type="InterPro" id="IPR005495">
    <property type="entry name" value="LptG/LptF_permease"/>
</dbReference>
<dbReference type="Proteomes" id="UP000184522">
    <property type="component" value="Unassembled WGS sequence"/>
</dbReference>
<dbReference type="STRING" id="1089305.SAMN05444148_2594"/>
<dbReference type="GO" id="GO:0015920">
    <property type="term" value="P:lipopolysaccharide transport"/>
    <property type="evidence" value="ECO:0007669"/>
    <property type="project" value="TreeGrafter"/>
</dbReference>
<keyword evidence="5 6" id="KW-0472">Membrane</keyword>
<protein>
    <submittedName>
        <fullName evidence="7">Lipopolysaccharide export system permease protein</fullName>
    </submittedName>
</protein>
<evidence type="ECO:0000256" key="3">
    <source>
        <dbReference type="ARBA" id="ARBA00022692"/>
    </source>
</evidence>
<feature type="transmembrane region" description="Helical" evidence="6">
    <location>
        <begin position="429"/>
        <end position="447"/>
    </location>
</feature>
<evidence type="ECO:0000313" key="7">
    <source>
        <dbReference type="EMBL" id="SHH66160.1"/>
    </source>
</evidence>
<dbReference type="OrthoDB" id="1096108at2"/>
<sequence length="661" mass="75673">MKILDRYILKTYLNTFVSIFVIFMFIFVLQGLWLYISELAGKDLDVATTLKFIFYYSPKLIPLVVPLTVLLASIMVFGNFAENYEFAAMKSTGISLQRAMRSLSLFIVGLGIACFFFANNVIPWGEYNFYNLRRNIAKVKPALAIAEGQFNEIGNINIRVEKKSGDRGEFLDKVIIHQKKSFKRGNYTTIIAEKGELKSAEDSNILKLELTNGNFYDEMISRDMRNFNKRKPHAQSQFKSYTINMDLGNLGKEDLDEKSTDDRYNMQSVNELDYTIDSLFVERKKDYEALSTSLFNRSTYANLKTTIEAKNDSMYDANILNLFNTKTKVQIIGLAFNTASSTSQILQTNENTFKQRTSNRNKHIIALHEKYSLGFACIILFFVGAPLGALIRKGGIGLPMVIAILLFLTYHFIGIFIKNNAKTDSIDPAFGTWLSTLIMLPLSIYLTHRATNDKGLINLDVITVPLKKFFAFKSKSELNDIKAIQSYSYYNKYSIDELVGIVKNQGEYDLDKKPKQIALQHLSDRKVTLNDLEEKGLTIPENIKKAKTELKDYLDYSTTNLVTFSIGAILLILHFVFKNNKLPELAEIAKLLSFISFSIYALYVIVSSVYYSKFYKSIGQTKKRVNPFLILLSLPFYPIKYFILKSRIKEDFHLSCLYQIK</sequence>
<keyword evidence="4 6" id="KW-1133">Transmembrane helix</keyword>
<keyword evidence="8" id="KW-1185">Reference proteome</keyword>
<evidence type="ECO:0000256" key="2">
    <source>
        <dbReference type="ARBA" id="ARBA00022475"/>
    </source>
</evidence>
<proteinExistence type="predicted"/>
<feature type="transmembrane region" description="Helical" evidence="6">
    <location>
        <begin position="12"/>
        <end position="36"/>
    </location>
</feature>
<dbReference type="PANTHER" id="PTHR33529">
    <property type="entry name" value="SLR0882 PROTEIN-RELATED"/>
    <property type="match status" value="1"/>
</dbReference>
<feature type="transmembrane region" description="Helical" evidence="6">
    <location>
        <begin position="398"/>
        <end position="417"/>
    </location>
</feature>
<dbReference type="RefSeq" id="WP_083573381.1">
    <property type="nucleotide sequence ID" value="NZ_FQWS01000002.1"/>
</dbReference>
<dbReference type="GO" id="GO:0043190">
    <property type="term" value="C:ATP-binding cassette (ABC) transporter complex"/>
    <property type="evidence" value="ECO:0007669"/>
    <property type="project" value="TreeGrafter"/>
</dbReference>
<reference evidence="8" key="1">
    <citation type="submission" date="2016-11" db="EMBL/GenBank/DDBJ databases">
        <authorList>
            <person name="Varghese N."/>
            <person name="Submissions S."/>
        </authorList>
    </citation>
    <scope>NUCLEOTIDE SEQUENCE [LARGE SCALE GENOMIC DNA]</scope>
    <source>
        <strain evidence="8">DSM 25330</strain>
    </source>
</reference>
<comment type="subcellular location">
    <subcellularLocation>
        <location evidence="1">Cell membrane</location>
        <topology evidence="1">Multi-pass membrane protein</topology>
    </subcellularLocation>
</comment>
<evidence type="ECO:0000256" key="1">
    <source>
        <dbReference type="ARBA" id="ARBA00004651"/>
    </source>
</evidence>
<feature type="transmembrane region" description="Helical" evidence="6">
    <location>
        <begin position="624"/>
        <end position="644"/>
    </location>
</feature>
<name>A0A1M5UTD2_9FLAO</name>
<dbReference type="AlphaFoldDB" id="A0A1M5UTD2"/>
<dbReference type="Pfam" id="PF03739">
    <property type="entry name" value="LptF_LptG"/>
    <property type="match status" value="1"/>
</dbReference>
<accession>A0A1M5UTD2</accession>
<dbReference type="EMBL" id="FQWS01000002">
    <property type="protein sequence ID" value="SHH66160.1"/>
    <property type="molecule type" value="Genomic_DNA"/>
</dbReference>
<feature type="transmembrane region" description="Helical" evidence="6">
    <location>
        <begin position="60"/>
        <end position="81"/>
    </location>
</feature>
<dbReference type="PANTHER" id="PTHR33529:SF6">
    <property type="entry name" value="YJGP_YJGQ FAMILY PERMEASE"/>
    <property type="match status" value="1"/>
</dbReference>